<evidence type="ECO:0000313" key="1">
    <source>
        <dbReference type="EMBL" id="MDT0594307.1"/>
    </source>
</evidence>
<sequence>MVGIFSLLAKPAISAESISLKPFNAEFVALRSGSDVGQANLALTNIKANHFELIYRSKVSRFFLSDKRFEKTSFENQNNQLVPITYEYKRTGTGPSKYLQVQFNKSLGQIIIDDEQTLEWDGELDNQLFRIDLPSQLAKGVKKIGYDFINYRGEKRHYELEVIQEENLTLPYGNLMAYKVKINRESNKRVTFAWFAPSLNYNLVRLQQFKDGKEQGDMQLKHFSYISPK</sequence>
<dbReference type="InterPro" id="IPR021457">
    <property type="entry name" value="DUF3108"/>
</dbReference>
<gene>
    <name evidence="1" type="ORF">RM552_05590</name>
</gene>
<dbReference type="Proteomes" id="UP001253545">
    <property type="component" value="Unassembled WGS sequence"/>
</dbReference>
<proteinExistence type="predicted"/>
<evidence type="ECO:0000313" key="2">
    <source>
        <dbReference type="Proteomes" id="UP001253545"/>
    </source>
</evidence>
<comment type="caution">
    <text evidence="1">The sequence shown here is derived from an EMBL/GenBank/DDBJ whole genome shotgun (WGS) entry which is preliminary data.</text>
</comment>
<reference evidence="1 2" key="1">
    <citation type="submission" date="2023-09" db="EMBL/GenBank/DDBJ databases">
        <authorList>
            <person name="Rey-Velasco X."/>
        </authorList>
    </citation>
    <scope>NUCLEOTIDE SEQUENCE [LARGE SCALE GENOMIC DNA]</scope>
    <source>
        <strain evidence="1 2">P117</strain>
    </source>
</reference>
<name>A0ABU2ZS89_9ALTE</name>
<keyword evidence="2" id="KW-1185">Reference proteome</keyword>
<dbReference type="Pfam" id="PF11306">
    <property type="entry name" value="DUF3108"/>
    <property type="match status" value="1"/>
</dbReference>
<dbReference type="EMBL" id="JAVRHX010000001">
    <property type="protein sequence ID" value="MDT0594307.1"/>
    <property type="molecule type" value="Genomic_DNA"/>
</dbReference>
<dbReference type="RefSeq" id="WP_311367785.1">
    <property type="nucleotide sequence ID" value="NZ_JAVRHX010000001.1"/>
</dbReference>
<protein>
    <submittedName>
        <fullName evidence="1">DUF3108 domain-containing protein</fullName>
    </submittedName>
</protein>
<organism evidence="1 2">
    <name type="scientific">Glaciecola petra</name>
    <dbReference type="NCBI Taxonomy" id="3075602"/>
    <lineage>
        <taxon>Bacteria</taxon>
        <taxon>Pseudomonadati</taxon>
        <taxon>Pseudomonadota</taxon>
        <taxon>Gammaproteobacteria</taxon>
        <taxon>Alteromonadales</taxon>
        <taxon>Alteromonadaceae</taxon>
        <taxon>Glaciecola</taxon>
    </lineage>
</organism>
<accession>A0ABU2ZS89</accession>